<keyword evidence="3 7" id="KW-0812">Transmembrane</keyword>
<dbReference type="PANTHER" id="PTHR30287">
    <property type="entry name" value="MEMBRANE COMPONENT OF PREDICTED ABC SUPERFAMILY METABOLITE UPTAKE TRANSPORTER"/>
    <property type="match status" value="1"/>
</dbReference>
<feature type="transmembrane region" description="Helical" evidence="7">
    <location>
        <begin position="438"/>
        <end position="458"/>
    </location>
</feature>
<accession>A0ABV6M6E1</accession>
<feature type="region of interest" description="Disordered" evidence="6">
    <location>
        <begin position="997"/>
        <end position="1033"/>
    </location>
</feature>
<comment type="subcellular location">
    <subcellularLocation>
        <location evidence="1">Cell membrane</location>
        <topology evidence="1">Multi-pass membrane protein</topology>
    </subcellularLocation>
</comment>
<feature type="transmembrane region" description="Helical" evidence="7">
    <location>
        <begin position="319"/>
        <end position="345"/>
    </location>
</feature>
<gene>
    <name evidence="10" type="ORF">ACFFIA_20450</name>
</gene>
<dbReference type="Pfam" id="PF02687">
    <property type="entry name" value="FtsX"/>
    <property type="match status" value="2"/>
</dbReference>
<evidence type="ECO:0000256" key="5">
    <source>
        <dbReference type="ARBA" id="ARBA00023136"/>
    </source>
</evidence>
<feature type="compositionally biased region" description="Low complexity" evidence="6">
    <location>
        <begin position="997"/>
        <end position="1011"/>
    </location>
</feature>
<keyword evidence="5 7" id="KW-0472">Membrane</keyword>
<protein>
    <submittedName>
        <fullName evidence="10">FtsX-like permease family protein</fullName>
    </submittedName>
</protein>
<evidence type="ECO:0000313" key="10">
    <source>
        <dbReference type="EMBL" id="MFC0530038.1"/>
    </source>
</evidence>
<dbReference type="Proteomes" id="UP001589867">
    <property type="component" value="Unassembled WGS sequence"/>
</dbReference>
<dbReference type="RefSeq" id="WP_377253130.1">
    <property type="nucleotide sequence ID" value="NZ_JBHLUH010000040.1"/>
</dbReference>
<keyword evidence="2" id="KW-1003">Cell membrane</keyword>
<evidence type="ECO:0000256" key="1">
    <source>
        <dbReference type="ARBA" id="ARBA00004651"/>
    </source>
</evidence>
<evidence type="ECO:0000256" key="6">
    <source>
        <dbReference type="SAM" id="MobiDB-lite"/>
    </source>
</evidence>
<feature type="signal peptide" evidence="8">
    <location>
        <begin position="1"/>
        <end position="16"/>
    </location>
</feature>
<feature type="transmembrane region" description="Helical" evidence="7">
    <location>
        <begin position="409"/>
        <end position="426"/>
    </location>
</feature>
<keyword evidence="11" id="KW-1185">Reference proteome</keyword>
<feature type="transmembrane region" description="Helical" evidence="7">
    <location>
        <begin position="357"/>
        <end position="382"/>
    </location>
</feature>
<feature type="transmembrane region" description="Helical" evidence="7">
    <location>
        <begin position="921"/>
        <end position="946"/>
    </location>
</feature>
<feature type="domain" description="ABC3 transporter permease C-terminal" evidence="9">
    <location>
        <begin position="278"/>
        <end position="380"/>
    </location>
</feature>
<evidence type="ECO:0000256" key="3">
    <source>
        <dbReference type="ARBA" id="ARBA00022692"/>
    </source>
</evidence>
<evidence type="ECO:0000256" key="4">
    <source>
        <dbReference type="ARBA" id="ARBA00022989"/>
    </source>
</evidence>
<feature type="chain" id="PRO_5046358688" evidence="8">
    <location>
        <begin position="17"/>
        <end position="1033"/>
    </location>
</feature>
<dbReference type="InterPro" id="IPR003838">
    <property type="entry name" value="ABC3_permease_C"/>
</dbReference>
<evidence type="ECO:0000259" key="9">
    <source>
        <dbReference type="Pfam" id="PF02687"/>
    </source>
</evidence>
<evidence type="ECO:0000313" key="11">
    <source>
        <dbReference type="Proteomes" id="UP001589867"/>
    </source>
</evidence>
<feature type="transmembrane region" description="Helical" evidence="7">
    <location>
        <begin position="966"/>
        <end position="989"/>
    </location>
</feature>
<proteinExistence type="predicted"/>
<reference evidence="10 11" key="1">
    <citation type="submission" date="2024-09" db="EMBL/GenBank/DDBJ databases">
        <authorList>
            <person name="Sun Q."/>
            <person name="Mori K."/>
        </authorList>
    </citation>
    <scope>NUCLEOTIDE SEQUENCE [LARGE SCALE GENOMIC DNA]</scope>
    <source>
        <strain evidence="10 11">TBRC 3947</strain>
    </source>
</reference>
<sequence>MLAVVLGAIRARRAQAATLFLLTALAVAAATAAPWYVISAARSVAVADVTSAPANQRVVLATARVEGSPDAAERVRAEGARLVDIHGGAGTASVRVSGRLLHERAEQASTLAFRDEMCERLTIVGACPTAPGEALISERTASRLGLSTGDRASFTVVGKVPLALTVVGTYQLRDPLGPYWAGSVLGRSSGTDTAAGAGEPVFATAETVGASDATELFAEYHVVVPVEAYLSIDGYDLAEEIDRQQDRSGAQWRVESRAPALVSRVEREQWLVNLGVSVAAVQLLLLCWFALFFAVRHSAEQRRPDIGWLKLRGGARWRVWALVFQQSVLPMVAGAVAGAAAGLGLARLLGDVDADRVGAAASLSVAAGGAAVLGALVAAVAADRGGMGAGVIDLLRHVPARRRGWRADVIDLVVVVVAVAGVYQAYVTDREPGESTGLVLVAPALVALAVALVAARAIGPLAVRVGHRALRGGRLPLALAATHLARRPGTHRVFALLAVSVALLGTAASGWSAAATAREARATHDLGADRVLSVQARSRAHLLAAVRAADPAGTQAAAVVRNSAGEAGQVVLAVDTERFARVARWQEGYRASLPDLLRSLRPEAPLPVRLDDGRLALDAEVVGPGEPVRVVVHLATASGTSLTVQSGVLGAGRKSYQMDLSGCGGECRLVAIELAAAEEAAEPLADRTVRVHALTGSAGPLEVAGASRWRGTVRSDDQGPTVAVAGGALELTMPPSAMPEGVARSGMVYVVDTPVPLPVAHTRFASPSGVPGDPRLALFGGDELPVRFSGAVSALPRAPGRGFLVDLEYADRLAAEAGLGDEAQVWLAPDAPAAITDRLREQGLVVLADDSIAAAQGRYSEQGPPFALRFQLIAGVLGVLLAALALAVAAAVERPDRAAELAALRAQGLSRRAVRTIGHGGYAVLVVAGVVVGIAAAALGGSLVEAAVPVFVDDWGVLPVPTGPQALPLLLAGLGGLLVLGATGAVAAAQLVRASGPAPATAAPRVVPARPDGGGAPGEERAPAATAAGGGRP</sequence>
<feature type="transmembrane region" description="Helical" evidence="7">
    <location>
        <begin position="493"/>
        <end position="514"/>
    </location>
</feature>
<name>A0ABV6M6E1_9ACTN</name>
<feature type="transmembrane region" description="Helical" evidence="7">
    <location>
        <begin position="870"/>
        <end position="892"/>
    </location>
</feature>
<comment type="caution">
    <text evidence="10">The sequence shown here is derived from an EMBL/GenBank/DDBJ whole genome shotgun (WGS) entry which is preliminary data.</text>
</comment>
<keyword evidence="8" id="KW-0732">Signal</keyword>
<evidence type="ECO:0000256" key="8">
    <source>
        <dbReference type="SAM" id="SignalP"/>
    </source>
</evidence>
<dbReference type="InterPro" id="IPR038766">
    <property type="entry name" value="Membrane_comp_ABC_pdt"/>
</dbReference>
<evidence type="ECO:0000256" key="2">
    <source>
        <dbReference type="ARBA" id="ARBA00022475"/>
    </source>
</evidence>
<feature type="domain" description="ABC3 transporter permease C-terminal" evidence="9">
    <location>
        <begin position="873"/>
        <end position="993"/>
    </location>
</feature>
<organism evidence="10 11">
    <name type="scientific">Phytohabitans kaempferiae</name>
    <dbReference type="NCBI Taxonomy" id="1620943"/>
    <lineage>
        <taxon>Bacteria</taxon>
        <taxon>Bacillati</taxon>
        <taxon>Actinomycetota</taxon>
        <taxon>Actinomycetes</taxon>
        <taxon>Micromonosporales</taxon>
        <taxon>Micromonosporaceae</taxon>
    </lineage>
</organism>
<evidence type="ECO:0000256" key="7">
    <source>
        <dbReference type="SAM" id="Phobius"/>
    </source>
</evidence>
<feature type="transmembrane region" description="Helical" evidence="7">
    <location>
        <begin position="270"/>
        <end position="295"/>
    </location>
</feature>
<keyword evidence="4 7" id="KW-1133">Transmembrane helix</keyword>
<dbReference type="PANTHER" id="PTHR30287:SF1">
    <property type="entry name" value="INNER MEMBRANE PROTEIN"/>
    <property type="match status" value="1"/>
</dbReference>
<dbReference type="EMBL" id="JBHLUH010000040">
    <property type="protein sequence ID" value="MFC0530038.1"/>
    <property type="molecule type" value="Genomic_DNA"/>
</dbReference>